<protein>
    <submittedName>
        <fullName evidence="2">Uncharacterized protein</fullName>
    </submittedName>
</protein>
<dbReference type="EMBL" id="OIVN01006001">
    <property type="protein sequence ID" value="SPD24769.1"/>
    <property type="molecule type" value="Genomic_DNA"/>
</dbReference>
<gene>
    <name evidence="2" type="ORF">FSB_LOCUS52651</name>
</gene>
<organism evidence="2">
    <name type="scientific">Fagus sylvatica</name>
    <name type="common">Beechnut</name>
    <dbReference type="NCBI Taxonomy" id="28930"/>
    <lineage>
        <taxon>Eukaryota</taxon>
        <taxon>Viridiplantae</taxon>
        <taxon>Streptophyta</taxon>
        <taxon>Embryophyta</taxon>
        <taxon>Tracheophyta</taxon>
        <taxon>Spermatophyta</taxon>
        <taxon>Magnoliopsida</taxon>
        <taxon>eudicotyledons</taxon>
        <taxon>Gunneridae</taxon>
        <taxon>Pentapetalae</taxon>
        <taxon>rosids</taxon>
        <taxon>fabids</taxon>
        <taxon>Fagales</taxon>
        <taxon>Fagaceae</taxon>
        <taxon>Fagus</taxon>
    </lineage>
</organism>
<evidence type="ECO:0000256" key="1">
    <source>
        <dbReference type="SAM" id="MobiDB-lite"/>
    </source>
</evidence>
<proteinExistence type="predicted"/>
<feature type="region of interest" description="Disordered" evidence="1">
    <location>
        <begin position="1"/>
        <end position="23"/>
    </location>
</feature>
<accession>A0A2N9IL08</accession>
<sequence>MEEVMEKTRLGQMKPRELPWPPRLPPLKSSDHRSPALRWSLFIFNIELEKISLEVGELNLMNLAVYCKTALHLLGINATKKLGSSHCPAVMVDTFRRTSAVTLAMKSEVMDKTKQEVKRPRRLPWPPKLTPLEGNDHRSPALRWSLLILNMELRKNSLEVGESILLNFFDLL</sequence>
<name>A0A2N9IL08_FAGSY</name>
<dbReference type="AlphaFoldDB" id="A0A2N9IL08"/>
<evidence type="ECO:0000313" key="2">
    <source>
        <dbReference type="EMBL" id="SPD24769.1"/>
    </source>
</evidence>
<feature type="compositionally biased region" description="Basic and acidic residues" evidence="1">
    <location>
        <begin position="1"/>
        <end position="17"/>
    </location>
</feature>
<reference evidence="2" key="1">
    <citation type="submission" date="2018-02" db="EMBL/GenBank/DDBJ databases">
        <authorList>
            <person name="Cohen D.B."/>
            <person name="Kent A.D."/>
        </authorList>
    </citation>
    <scope>NUCLEOTIDE SEQUENCE</scope>
</reference>